<comment type="caution">
    <text evidence="3">The sequence shown here is derived from an EMBL/GenBank/DDBJ whole genome shotgun (WGS) entry which is preliminary data.</text>
</comment>
<organism evidence="3 4">
    <name type="scientific">Cardamine amara subsp. amara</name>
    <dbReference type="NCBI Taxonomy" id="228776"/>
    <lineage>
        <taxon>Eukaryota</taxon>
        <taxon>Viridiplantae</taxon>
        <taxon>Streptophyta</taxon>
        <taxon>Embryophyta</taxon>
        <taxon>Tracheophyta</taxon>
        <taxon>Spermatophyta</taxon>
        <taxon>Magnoliopsida</taxon>
        <taxon>eudicotyledons</taxon>
        <taxon>Gunneridae</taxon>
        <taxon>Pentapetalae</taxon>
        <taxon>rosids</taxon>
        <taxon>malvids</taxon>
        <taxon>Brassicales</taxon>
        <taxon>Brassicaceae</taxon>
        <taxon>Cardamineae</taxon>
        <taxon>Cardamine</taxon>
    </lineage>
</organism>
<dbReference type="PANTHER" id="PTHR45642">
    <property type="entry name" value="GDSL ESTERASE/LIPASE EXL3"/>
    <property type="match status" value="1"/>
</dbReference>
<comment type="similarity">
    <text evidence="1">Belongs to the 'GDSL' lipolytic enzyme family.</text>
</comment>
<dbReference type="InterPro" id="IPR036514">
    <property type="entry name" value="SGNH_hydro_sf"/>
</dbReference>
<dbReference type="PROSITE" id="PS01098">
    <property type="entry name" value="LIPASE_GDSL_SER"/>
    <property type="match status" value="1"/>
</dbReference>
<keyword evidence="2" id="KW-0472">Membrane</keyword>
<dbReference type="FunFam" id="3.40.50.1110:FF:000003">
    <property type="entry name" value="GDSL esterase/lipase APG"/>
    <property type="match status" value="1"/>
</dbReference>
<dbReference type="InterPro" id="IPR035669">
    <property type="entry name" value="SGNH_plant_lipase-like"/>
</dbReference>
<keyword evidence="2" id="KW-1133">Transmembrane helix</keyword>
<dbReference type="InterPro" id="IPR050592">
    <property type="entry name" value="GDSL_lipolytic_enzyme"/>
</dbReference>
<dbReference type="InterPro" id="IPR001087">
    <property type="entry name" value="GDSL"/>
</dbReference>
<dbReference type="AlphaFoldDB" id="A0ABD1B1D9"/>
<dbReference type="EMBL" id="JBANAX010000362">
    <property type="protein sequence ID" value="KAL1212773.1"/>
    <property type="molecule type" value="Genomic_DNA"/>
</dbReference>
<evidence type="ECO:0000313" key="4">
    <source>
        <dbReference type="Proteomes" id="UP001558713"/>
    </source>
</evidence>
<accession>A0ABD1B1D9</accession>
<protein>
    <submittedName>
        <fullName evidence="3">GDSL esterase/lipase EXL1</fullName>
    </submittedName>
</protein>
<sequence length="371" mass="41355">MKQQNCVHRITFDSSTFSCPNIFWSIHFLVFLITTTNALVKLPKNTTIPALLVFGDSIVDAGNNNDMLVLARCNYHPYGIDFEGGVPTGRFSNGKVSNDFLAEELGIKPTIPAYRDPNLKPEDLLTGVTFASGGAGYIPVTSKLAGAISLSKQLQYFEEYIEKLKGMVGEEKTKHIIENSLFSVVYGSNDIDNTYFDLPITQLIYDVDSFTTLLAEDALSFIQKLYEHGARRILVNGIAPLGCIPSKRTSSGGPLRHCSAKHNDAAKLFNDKLSANIDKLSRKLQEKSIIYVDNYSPLLEIITTPKKYGFKVVDLGCCGTGLFEVAELCNKFSTICPTRTDYVFWDSFHPTEKTYRILAANVLEKYINKFF</sequence>
<dbReference type="Gene3D" id="3.40.50.1110">
    <property type="entry name" value="SGNH hydrolase"/>
    <property type="match status" value="1"/>
</dbReference>
<evidence type="ECO:0000313" key="3">
    <source>
        <dbReference type="EMBL" id="KAL1212773.1"/>
    </source>
</evidence>
<dbReference type="InterPro" id="IPR008265">
    <property type="entry name" value="Lipase_GDSL_AS"/>
</dbReference>
<dbReference type="SUPFAM" id="SSF52266">
    <property type="entry name" value="SGNH hydrolase"/>
    <property type="match status" value="1"/>
</dbReference>
<gene>
    <name evidence="3" type="ORF">V5N11_021325</name>
</gene>
<evidence type="ECO:0000256" key="1">
    <source>
        <dbReference type="ARBA" id="ARBA00008668"/>
    </source>
</evidence>
<dbReference type="Pfam" id="PF00657">
    <property type="entry name" value="Lipase_GDSL"/>
    <property type="match status" value="1"/>
</dbReference>
<reference evidence="3 4" key="1">
    <citation type="submission" date="2024-04" db="EMBL/GenBank/DDBJ databases">
        <title>Genome assembly C_amara_ONT_v2.</title>
        <authorList>
            <person name="Yant L."/>
            <person name="Moore C."/>
            <person name="Slenker M."/>
        </authorList>
    </citation>
    <scope>NUCLEOTIDE SEQUENCE [LARGE SCALE GENOMIC DNA]</scope>
    <source>
        <tissue evidence="3">Leaf</tissue>
    </source>
</reference>
<dbReference type="PANTHER" id="PTHR45642:SF135">
    <property type="entry name" value="GDSL ESTERASE_LIPASE EXL2"/>
    <property type="match status" value="1"/>
</dbReference>
<dbReference type="CDD" id="cd01837">
    <property type="entry name" value="SGNH_plant_lipase_like"/>
    <property type="match status" value="1"/>
</dbReference>
<evidence type="ECO:0000256" key="2">
    <source>
        <dbReference type="SAM" id="Phobius"/>
    </source>
</evidence>
<keyword evidence="4" id="KW-1185">Reference proteome</keyword>
<feature type="transmembrane region" description="Helical" evidence="2">
    <location>
        <begin position="22"/>
        <end position="40"/>
    </location>
</feature>
<name>A0ABD1B1D9_CARAN</name>
<dbReference type="Proteomes" id="UP001558713">
    <property type="component" value="Unassembled WGS sequence"/>
</dbReference>
<proteinExistence type="inferred from homology"/>
<keyword evidence="2" id="KW-0812">Transmembrane</keyword>